<dbReference type="GeneID" id="95068914"/>
<dbReference type="PROSITE" id="PS50966">
    <property type="entry name" value="ZF_SWIM"/>
    <property type="match status" value="1"/>
</dbReference>
<dbReference type="GO" id="GO:0008270">
    <property type="term" value="F:zinc ion binding"/>
    <property type="evidence" value="ECO:0007669"/>
    <property type="project" value="UniProtKB-KW"/>
</dbReference>
<evidence type="ECO:0000313" key="5">
    <source>
        <dbReference type="Proteomes" id="UP000254150"/>
    </source>
</evidence>
<keyword evidence="1" id="KW-0479">Metal-binding</keyword>
<reference evidence="4 5" key="1">
    <citation type="submission" date="2018-06" db="EMBL/GenBank/DDBJ databases">
        <authorList>
            <consortium name="Pathogen Informatics"/>
            <person name="Doyle S."/>
        </authorList>
    </citation>
    <scope>NUCLEOTIDE SEQUENCE [LARGE SCALE GENOMIC DNA]</scope>
    <source>
        <strain evidence="4 5">NCTC7807</strain>
    </source>
</reference>
<dbReference type="InterPro" id="IPR007527">
    <property type="entry name" value="Znf_SWIM"/>
</dbReference>
<evidence type="ECO:0000259" key="3">
    <source>
        <dbReference type="PROSITE" id="PS50966"/>
    </source>
</evidence>
<accession>A0A380P4F2</accession>
<feature type="region of interest" description="Disordered" evidence="2">
    <location>
        <begin position="1"/>
        <end position="28"/>
    </location>
</feature>
<dbReference type="PANTHER" id="PTHR38133:SF1">
    <property type="entry name" value="SLR1429 PROTEIN"/>
    <property type="match status" value="1"/>
</dbReference>
<evidence type="ECO:0000256" key="2">
    <source>
        <dbReference type="SAM" id="MobiDB-lite"/>
    </source>
</evidence>
<feature type="domain" description="SWIM-type" evidence="3">
    <location>
        <begin position="129"/>
        <end position="164"/>
    </location>
</feature>
<sequence length="433" mass="45868">MNRPTGARARASADGLRRTFPAQPAGDGAATTWWGRAWVTALTEQSRDPGRLARGSDYAARGSVDAVTVTPGLVLAYVHGSRPRPYRARLRVRPLTDEQWEHLLDHIADHPAHLAALLDREIPPALAEGPVPLLPGAGDLIPDCTCPDPVRPCKHAAALCHRTARLLDHDPFVLLLLRGRGEDDLVDTLTRLSVTRAAPDPTGTGDFDDAQTEDPYRPPALPGVRARDVLAAGPRPPLPPPPRVLDGPLPPPPYPGGHGGPDPLALDQLATQAAARAHALLATGRDPLAGLGHWADAVRIAAARPGSGLTSAARDLYARLARAAGRDVTALHRAVAAWQLGGEAGLVALEEPWDPPAGPFDRARPALLAAGHPRPRPERNRLTHPAGDRQLRLGRDGLWYGYVSDPGRDDWWPTGCPGVDPVAVFAALPGGGA</sequence>
<organism evidence="4 5">
    <name type="scientific">Streptomyces griseus</name>
    <dbReference type="NCBI Taxonomy" id="1911"/>
    <lineage>
        <taxon>Bacteria</taxon>
        <taxon>Bacillati</taxon>
        <taxon>Actinomycetota</taxon>
        <taxon>Actinomycetes</taxon>
        <taxon>Kitasatosporales</taxon>
        <taxon>Streptomycetaceae</taxon>
        <taxon>Streptomyces</taxon>
    </lineage>
</organism>
<feature type="compositionally biased region" description="Pro residues" evidence="2">
    <location>
        <begin position="234"/>
        <end position="255"/>
    </location>
</feature>
<gene>
    <name evidence="4" type="ORF">NCTC7807_04147</name>
</gene>
<protein>
    <submittedName>
        <fullName evidence="4">SWIM zinc finger containing protein</fullName>
    </submittedName>
</protein>
<dbReference type="AlphaFoldDB" id="A0A380P4F2"/>
<feature type="region of interest" description="Disordered" evidence="2">
    <location>
        <begin position="196"/>
        <end position="262"/>
    </location>
</feature>
<keyword evidence="1" id="KW-0862">Zinc</keyword>
<evidence type="ECO:0000313" key="4">
    <source>
        <dbReference type="EMBL" id="SUP60083.1"/>
    </source>
</evidence>
<dbReference type="Proteomes" id="UP000254150">
    <property type="component" value="Unassembled WGS sequence"/>
</dbReference>
<evidence type="ECO:0000256" key="1">
    <source>
        <dbReference type="PROSITE-ProRule" id="PRU00325"/>
    </source>
</evidence>
<proteinExistence type="predicted"/>
<dbReference type="EMBL" id="UHID01000007">
    <property type="protein sequence ID" value="SUP60083.1"/>
    <property type="molecule type" value="Genomic_DNA"/>
</dbReference>
<keyword evidence="1" id="KW-0863">Zinc-finger</keyword>
<name>A0A380P4F2_STRGR</name>
<dbReference type="PANTHER" id="PTHR38133">
    <property type="entry name" value="SLR1429 PROTEIN"/>
    <property type="match status" value="1"/>
</dbReference>
<dbReference type="RefSeq" id="WP_100453508.1">
    <property type="nucleotide sequence ID" value="NZ_UHID01000007.1"/>
</dbReference>